<evidence type="ECO:0000256" key="16">
    <source>
        <dbReference type="ARBA" id="ARBA00037833"/>
    </source>
</evidence>
<dbReference type="InterPro" id="IPR016343">
    <property type="entry name" value="Spectrin_bsu"/>
</dbReference>
<dbReference type="InterPro" id="IPR036872">
    <property type="entry name" value="CH_dom_sf"/>
</dbReference>
<dbReference type="FunFam" id="1.20.58.60:FF:000083">
    <property type="entry name" value="Spectrin beta chain"/>
    <property type="match status" value="1"/>
</dbReference>
<dbReference type="PIRSF" id="PIRSF002297">
    <property type="entry name" value="Spectrin_beta_subunit"/>
    <property type="match status" value="1"/>
</dbReference>
<dbReference type="CDD" id="cd21248">
    <property type="entry name" value="CH_SPTB_like_rpt2"/>
    <property type="match status" value="1"/>
</dbReference>
<proteinExistence type="inferred from homology"/>
<keyword evidence="13" id="KW-0325">Glycoprotein</keyword>
<dbReference type="CDD" id="cd00176">
    <property type="entry name" value="SPEC"/>
    <property type="match status" value="8"/>
</dbReference>
<dbReference type="GO" id="GO:0005200">
    <property type="term" value="F:structural constituent of cytoskeleton"/>
    <property type="evidence" value="ECO:0007669"/>
    <property type="project" value="UniProtKB-UniRule"/>
</dbReference>
<dbReference type="FunFam" id="1.20.58.60:FF:000049">
    <property type="entry name" value="Spectrin beta chain"/>
    <property type="match status" value="1"/>
</dbReference>
<dbReference type="FunFam" id="1.20.58.60:FF:000130">
    <property type="entry name" value="Spectrin beta chain"/>
    <property type="match status" value="1"/>
</dbReference>
<keyword evidence="9" id="KW-0677">Repeat</keyword>
<feature type="compositionally biased region" description="Polar residues" evidence="20">
    <location>
        <begin position="2014"/>
        <end position="2028"/>
    </location>
</feature>
<feature type="domain" description="PH" evidence="21">
    <location>
        <begin position="2029"/>
        <end position="2139"/>
    </location>
</feature>
<dbReference type="FunFam" id="1.20.58.60:FF:000059">
    <property type="entry name" value="Spectrin beta chain"/>
    <property type="match status" value="1"/>
</dbReference>
<dbReference type="GO" id="GO:0005829">
    <property type="term" value="C:cytosol"/>
    <property type="evidence" value="ECO:0007669"/>
    <property type="project" value="UniProtKB-SubCell"/>
</dbReference>
<dbReference type="Proteomes" id="UP001108240">
    <property type="component" value="Unplaced"/>
</dbReference>
<comment type="subcellular location">
    <subcellularLocation>
        <location evidence="2">Cell membrane</location>
        <topology evidence="2">Peripheral membrane protein</topology>
        <orientation evidence="2">Cytoplasmic side</orientation>
    </subcellularLocation>
    <subcellularLocation>
        <location evidence="4">Cytoplasm</location>
        <location evidence="4">Cell cortex</location>
    </subcellularLocation>
    <subcellularLocation>
        <location evidence="1">Cytoplasm</location>
        <location evidence="1">Cytoskeleton</location>
    </subcellularLocation>
    <subcellularLocation>
        <location evidence="3">Cytoplasm</location>
        <location evidence="3">Cytosol</location>
    </subcellularLocation>
    <subcellularLocation>
        <location evidence="16">Cytoplasm</location>
        <location evidence="16">Myofibril</location>
        <location evidence="16">Sarcomere</location>
        <location evidence="16">M line</location>
    </subcellularLocation>
</comment>
<keyword evidence="6 18" id="KW-0117">Actin capping</keyword>
<comment type="function">
    <text evidence="17">Fodrin, which seems to be involved in secretion, interacts with calmodulin in a calcium-dependent manner and is thus candidate for the calcium-dependent movement of the cytoskeleton at the membrane. Plays a critical role in central nervous system development and function.</text>
</comment>
<evidence type="ECO:0000256" key="20">
    <source>
        <dbReference type="SAM" id="MobiDB-lite"/>
    </source>
</evidence>
<dbReference type="PANTHER" id="PTHR11915">
    <property type="entry name" value="SPECTRIN/FILAMIN RELATED CYTOSKELETAL PROTEIN"/>
    <property type="match status" value="1"/>
</dbReference>
<dbReference type="Pfam" id="PF15410">
    <property type="entry name" value="PH_9"/>
    <property type="match status" value="1"/>
</dbReference>
<evidence type="ECO:0000256" key="18">
    <source>
        <dbReference type="PIRNR" id="PIRNR002297"/>
    </source>
</evidence>
<dbReference type="FunFam" id="1.20.58.60:FF:000018">
    <property type="entry name" value="Spectrin beta chain"/>
    <property type="match status" value="1"/>
</dbReference>
<dbReference type="Pfam" id="PF00307">
    <property type="entry name" value="CH"/>
    <property type="match status" value="2"/>
</dbReference>
<protein>
    <recommendedName>
        <fullName evidence="18">Spectrin beta chain</fullName>
    </recommendedName>
</protein>
<dbReference type="Ensembl" id="ENSCCRT00000052175.2">
    <property type="protein sequence ID" value="ENSCCRP00000048151.2"/>
    <property type="gene ID" value="ENSCCRG00000020626.2"/>
</dbReference>
<evidence type="ECO:0000313" key="24">
    <source>
        <dbReference type="Proteomes" id="UP001108240"/>
    </source>
</evidence>
<dbReference type="FunFam" id="1.10.418.10:FF:000004">
    <property type="entry name" value="Spectrin beta chain"/>
    <property type="match status" value="1"/>
</dbReference>
<evidence type="ECO:0000256" key="13">
    <source>
        <dbReference type="ARBA" id="ARBA00023180"/>
    </source>
</evidence>
<feature type="compositionally biased region" description="Basic and acidic residues" evidence="20">
    <location>
        <begin position="2177"/>
        <end position="2188"/>
    </location>
</feature>
<keyword evidence="8 18" id="KW-0963">Cytoplasm</keyword>
<dbReference type="GO" id="GO:0005886">
    <property type="term" value="C:plasma membrane"/>
    <property type="evidence" value="ECO:0007669"/>
    <property type="project" value="UniProtKB-SubCell"/>
</dbReference>
<dbReference type="FunFam" id="2.30.29.30:FF:000024">
    <property type="entry name" value="Spectrin beta chain"/>
    <property type="match status" value="1"/>
</dbReference>
<dbReference type="InterPro" id="IPR018159">
    <property type="entry name" value="Spectrin/alpha-actinin"/>
</dbReference>
<evidence type="ECO:0000256" key="6">
    <source>
        <dbReference type="ARBA" id="ARBA00022467"/>
    </source>
</evidence>
<dbReference type="GO" id="GO:0005543">
    <property type="term" value="F:phospholipid binding"/>
    <property type="evidence" value="ECO:0007669"/>
    <property type="project" value="InterPro"/>
</dbReference>
<evidence type="ECO:0000256" key="1">
    <source>
        <dbReference type="ARBA" id="ARBA00004245"/>
    </source>
</evidence>
<dbReference type="GeneTree" id="ENSGT00940000154864"/>
<dbReference type="GO" id="GO:0005634">
    <property type="term" value="C:nucleus"/>
    <property type="evidence" value="ECO:0007669"/>
    <property type="project" value="UniProtKB-ARBA"/>
</dbReference>
<keyword evidence="15 18" id="KW-0206">Cytoskeleton</keyword>
<dbReference type="PROSITE" id="PS00020">
    <property type="entry name" value="ACTININ_2"/>
    <property type="match status" value="1"/>
</dbReference>
<feature type="compositionally biased region" description="Polar residues" evidence="20">
    <location>
        <begin position="2149"/>
        <end position="2176"/>
    </location>
</feature>
<dbReference type="PROSITE" id="PS50021">
    <property type="entry name" value="CH"/>
    <property type="match status" value="2"/>
</dbReference>
<dbReference type="SMART" id="SM00033">
    <property type="entry name" value="CH"/>
    <property type="match status" value="2"/>
</dbReference>
<comment type="similarity">
    <text evidence="5 18">Belongs to the spectrin family.</text>
</comment>
<evidence type="ECO:0000256" key="5">
    <source>
        <dbReference type="ARBA" id="ARBA00006826"/>
    </source>
</evidence>
<feature type="coiled-coil region" evidence="19">
    <location>
        <begin position="1316"/>
        <end position="1343"/>
    </location>
</feature>
<dbReference type="InterPro" id="IPR001849">
    <property type="entry name" value="PH_domain"/>
</dbReference>
<dbReference type="GO" id="GO:0021556">
    <property type="term" value="P:central nervous system formation"/>
    <property type="evidence" value="ECO:0007669"/>
    <property type="project" value="UniProtKB-ARBA"/>
</dbReference>
<dbReference type="InterPro" id="IPR002017">
    <property type="entry name" value="Spectrin_repeat"/>
</dbReference>
<dbReference type="GO" id="GO:0003779">
    <property type="term" value="F:actin binding"/>
    <property type="evidence" value="ECO:0007669"/>
    <property type="project" value="UniProtKB-KW"/>
</dbReference>
<dbReference type="InterPro" id="IPR011993">
    <property type="entry name" value="PH-like_dom_sf"/>
</dbReference>
<dbReference type="Gene3D" id="1.20.58.60">
    <property type="match status" value="11"/>
</dbReference>
<dbReference type="InterPro" id="IPR001715">
    <property type="entry name" value="CH_dom"/>
</dbReference>
<dbReference type="FunFam" id="1.20.58.60:FF:000105">
    <property type="entry name" value="Spectrin beta chain"/>
    <property type="match status" value="1"/>
</dbReference>
<keyword evidence="24" id="KW-1185">Reference proteome</keyword>
<evidence type="ECO:0000256" key="2">
    <source>
        <dbReference type="ARBA" id="ARBA00004413"/>
    </source>
</evidence>
<dbReference type="CDD" id="cd10571">
    <property type="entry name" value="PH_beta_spectrin"/>
    <property type="match status" value="1"/>
</dbReference>
<dbReference type="FunFam" id="1.20.58.60:FF:000099">
    <property type="entry name" value="Spectrin beta chain"/>
    <property type="match status" value="1"/>
</dbReference>
<name>A0A8C1HGF5_CYPCA</name>
<dbReference type="FunFam" id="1.10.418.10:FF:000003">
    <property type="entry name" value="Spectrin beta chain"/>
    <property type="match status" value="1"/>
</dbReference>
<feature type="region of interest" description="Disordered" evidence="20">
    <location>
        <begin position="2136"/>
        <end position="2196"/>
    </location>
</feature>
<evidence type="ECO:0000256" key="4">
    <source>
        <dbReference type="ARBA" id="ARBA00004544"/>
    </source>
</evidence>
<reference evidence="23" key="1">
    <citation type="submission" date="2025-08" db="UniProtKB">
        <authorList>
            <consortium name="Ensembl"/>
        </authorList>
    </citation>
    <scope>IDENTIFICATION</scope>
</reference>
<dbReference type="GO" id="GO:0008091">
    <property type="term" value="C:spectrin"/>
    <property type="evidence" value="ECO:0007669"/>
    <property type="project" value="InterPro"/>
</dbReference>
<feature type="coiled-coil region" evidence="19">
    <location>
        <begin position="990"/>
        <end position="1024"/>
    </location>
</feature>
<dbReference type="PROSITE" id="PS50003">
    <property type="entry name" value="PH_DOMAIN"/>
    <property type="match status" value="1"/>
</dbReference>
<keyword evidence="14 18" id="KW-0009">Actin-binding</keyword>
<dbReference type="FunFam" id="1.20.58.60:FF:000011">
    <property type="entry name" value="Spectrin beta chain"/>
    <property type="match status" value="1"/>
</dbReference>
<evidence type="ECO:0000256" key="17">
    <source>
        <dbReference type="ARBA" id="ARBA00053223"/>
    </source>
</evidence>
<keyword evidence="19" id="KW-0175">Coiled coil</keyword>
<keyword evidence="11" id="KW-0007">Acetylation</keyword>
<feature type="compositionally biased region" description="Polar residues" evidence="20">
    <location>
        <begin position="1969"/>
        <end position="1978"/>
    </location>
</feature>
<dbReference type="SMART" id="SM00233">
    <property type="entry name" value="PH"/>
    <property type="match status" value="1"/>
</dbReference>
<keyword evidence="10" id="KW-0112">Calmodulin-binding</keyword>
<organism evidence="23 24">
    <name type="scientific">Cyprinus carpio carpio</name>
    <dbReference type="NCBI Taxonomy" id="630221"/>
    <lineage>
        <taxon>Eukaryota</taxon>
        <taxon>Metazoa</taxon>
        <taxon>Chordata</taxon>
        <taxon>Craniata</taxon>
        <taxon>Vertebrata</taxon>
        <taxon>Euteleostomi</taxon>
        <taxon>Actinopterygii</taxon>
        <taxon>Neopterygii</taxon>
        <taxon>Teleostei</taxon>
        <taxon>Ostariophysi</taxon>
        <taxon>Cypriniformes</taxon>
        <taxon>Cyprinidae</taxon>
        <taxon>Cyprininae</taxon>
        <taxon>Cyprinus</taxon>
    </lineage>
</organism>
<dbReference type="SUPFAM" id="SSF46966">
    <property type="entry name" value="Spectrin repeat"/>
    <property type="match status" value="13"/>
</dbReference>
<evidence type="ECO:0000256" key="19">
    <source>
        <dbReference type="SAM" id="Coils"/>
    </source>
</evidence>
<dbReference type="FunFam" id="1.20.58.60:FF:000019">
    <property type="entry name" value="Spectrin beta chain"/>
    <property type="match status" value="1"/>
</dbReference>
<dbReference type="GO" id="GO:0031430">
    <property type="term" value="C:M band"/>
    <property type="evidence" value="ECO:0007669"/>
    <property type="project" value="UniProtKB-SubCell"/>
</dbReference>
<feature type="domain" description="Calponin-homology (CH)" evidence="22">
    <location>
        <begin position="172"/>
        <end position="277"/>
    </location>
</feature>
<dbReference type="GO" id="GO:0051693">
    <property type="term" value="P:actin filament capping"/>
    <property type="evidence" value="ECO:0007669"/>
    <property type="project" value="UniProtKB-UniRule"/>
</dbReference>
<keyword evidence="7" id="KW-1003">Cell membrane</keyword>
<dbReference type="InterPro" id="IPR001605">
    <property type="entry name" value="PH_dom-spectrin-type"/>
</dbReference>
<evidence type="ECO:0000256" key="12">
    <source>
        <dbReference type="ARBA" id="ARBA00023136"/>
    </source>
</evidence>
<dbReference type="Pfam" id="PF00435">
    <property type="entry name" value="Spectrin"/>
    <property type="match status" value="15"/>
</dbReference>
<dbReference type="PRINTS" id="PR00683">
    <property type="entry name" value="SPECTRINPH"/>
</dbReference>
<sequence>MTTVAAEYEHMDIQQQYQESVNNRWEDEWDNENSSARLFERSRIKALADEREAVQKKTFTKWVNSHLSRVSCRITDLYMDLRDGRMLIKLLEVLSGERLPKPTKGRMRIHCLENVDKALQFLKEQRVHLENMGSHDIVDGNHRLTLGLIWTIILRFQIQDISVETEDNKEKRSAKDALLLWCQMKTAGYPNVNIHNFTTSWRDGMAFNALIHKHRPDLIDFDKLKKSNAHYNLQNAFNLAEQHLGLTKLLDPEDISVDHPDEKSVITYVVTYYHYFSKMKALKVEGKRIGKVLDNAIETEKMIEKYESLASDLLEWIEQTIIILNNRKFANSLVGVQQQLQAFNTYRTVEKPPKFTEKGNLEVLLFTIQSKMRANNQKVYMPREGKLISDINKAWERLEKAEHERELALRTELIRQEKLEQLARRFDRKAAMRETWLSENQRLVSQDNFGFDLQAVEAATKKHEAIETDIAAYEERVLAVVAVARELETENYHDIKRIAARKDNVLRLWEYLLELLKARRQRLEMNLGLQRVFQEMLYIMDWMDEMKMLLLSQDYGKHLLGVEDLLQKHALVEADIGIQADRVKAVNANAQKFARDEEGYKPCDPQVIRDRVAHMEFCYQELTQLAAERRARLEESRRLWKFFWEMAEEEGWIREKEQILSSDDCGKDLTGAVRLLSQHRALEDEMSGRSGHLQHTVREGQVMADAGHFGEAKIRERIADVQAQWAALEQLAAVRKKRLEEACSLHQFQVDADDVDAWTLDALRIVSTADVGHDEFSTQALVRKHKDASAEVASYRPVIDALHEQAQSLPPEQAEAANVKERLAGIEERYKEVSELNKMKKQALQDALALYKMFSEANACELWIDEKEQWLNSMEIPEKLEDLEVIQHRFESLEPEMNNQASRVAVVNQIARQLIHSGHPSEKDIKAQQDKLNTRWSQFRDLVDQKKESLNSALGVQNYHLDCNETKSWIREKTKVIESTQELGNDLTGVMALQRKLTGMERDLAAIEAKLGDLRGEAERLAGEHPDQAKAITGRLAEITAVWEEMKETLRNREASLGEASKLQQFLRELDDFQSWLSRTQTEYVLAHTEMPTTLEGAEAAIKKQEDFMTTMDANEDKINSVVEAGRRLASDGNINADRIQERAASIDDRHKKNREAAVELLMRLKDNRDLQKFLQDCQELSLWINEKMLTAQDMSYDEARNLHSKWLKHQAFMAELQSNKEWLDKIEKEGTQLVSEKPETEAIVKEKLATLQKMWTELETTTQTKAQCLFDANKAELFTQSCADLDKWLVGLEGQIQSDDYGKDLTSVSILLKKQQMLENQVEVRQREVEELQSQAHVLRQEGKDTDEVDGRRKEVELKFKELLEPLQKRKNFLMASREIHQFNRDVEDEILWVEERMPLATSTDHGHNLQTVQLLIKKNQTLQKEIQGHQPRCDDIFERSQSILKADTEAEAWMSEQELYMMSEEKAKDEQSSVAMLKKHQILEQAVEDYAETVHQLSKTSRGLVAANHPESERIGMRQSQVDKLYAGLKDLSEERRGKLEERFRLFQLNREVDDLEQWIAEREVVAGSHELGQDYEHVTMLQERFREFARDTGNIGQERVDGVNRMADDLINAGHTDAATVAEWKDGLNEAWADLLELIDTRTQILAASYELHKFYHDAKEILGRILDKHKKLPEELGRDQNTVETLQRMHTTFEHDIQALGTQVRQLQEDAVRLQSAYAGDKADDIQRREGEVLEAWRSLLEACEGRRTRLLDTGDKFRFFSMVRDLMLWMEDVIRLIETQEKPRDVSSVELLMNNHQGIKAEIDARNDSFTACIELGKSLLARKHYASEEIKEKLLQLTDKRKDMIDKWEDRWEWLRLILEVHQFSRDAGVAEAWLLGQEPYLSSREMGQSVDEVEKLIKRHEAFEKSAATWEERFSALERLTTLELLEVRRQQEEEERRRKPPTPEPVEAQDAETQQREGEQIAQNGLPSDQDSPRDGVDGEMNGVAERSSKEPSPVPSPSADRRAKGSQSSTLPVKGQETPSAQLEGFLHRKHEWEGHNKKASSRSWHNMYCVINNHEMGFYKDNKSAGQGVPYHSEIPISLKDAVCEVAVDYKKKKHVFKLRVTDGNEYLFQAKDDEEMNTWIQAIQNAGSGSSSSEKSEITPSNQSTPASSRAHTLPATVSLTTESSPGKREKDKEKRFSLFSKKKQ</sequence>
<dbReference type="SUPFAM" id="SSF50729">
    <property type="entry name" value="PH domain-like"/>
    <property type="match status" value="1"/>
</dbReference>
<evidence type="ECO:0000259" key="22">
    <source>
        <dbReference type="PROSITE" id="PS50021"/>
    </source>
</evidence>
<dbReference type="Gene3D" id="1.10.418.10">
    <property type="entry name" value="Calponin-like domain"/>
    <property type="match status" value="2"/>
</dbReference>
<dbReference type="PROSITE" id="PS00019">
    <property type="entry name" value="ACTININ_1"/>
    <property type="match status" value="1"/>
</dbReference>
<accession>A0A8C1HGF5</accession>
<dbReference type="Gene3D" id="2.30.29.30">
    <property type="entry name" value="Pleckstrin-homology domain (PH domain)/Phosphotyrosine-binding domain (PTB)"/>
    <property type="match status" value="1"/>
</dbReference>
<feature type="region of interest" description="Disordered" evidence="20">
    <location>
        <begin position="1937"/>
        <end position="2028"/>
    </location>
</feature>
<evidence type="ECO:0000256" key="14">
    <source>
        <dbReference type="ARBA" id="ARBA00023203"/>
    </source>
</evidence>
<keyword evidence="12" id="KW-0472">Membrane</keyword>
<dbReference type="InterPro" id="IPR041681">
    <property type="entry name" value="PH_9"/>
</dbReference>
<evidence type="ECO:0000256" key="8">
    <source>
        <dbReference type="ARBA" id="ARBA00022490"/>
    </source>
</evidence>
<evidence type="ECO:0000256" key="15">
    <source>
        <dbReference type="ARBA" id="ARBA00023212"/>
    </source>
</evidence>
<reference evidence="23" key="2">
    <citation type="submission" date="2025-09" db="UniProtKB">
        <authorList>
            <consortium name="Ensembl"/>
        </authorList>
    </citation>
    <scope>IDENTIFICATION</scope>
</reference>
<evidence type="ECO:0000256" key="3">
    <source>
        <dbReference type="ARBA" id="ARBA00004514"/>
    </source>
</evidence>
<dbReference type="GO" id="GO:0072659">
    <property type="term" value="P:protein localization to plasma membrane"/>
    <property type="evidence" value="ECO:0007669"/>
    <property type="project" value="UniProtKB-ARBA"/>
</dbReference>
<evidence type="ECO:0000313" key="23">
    <source>
        <dbReference type="Ensembl" id="ENSCCRP00000048151.2"/>
    </source>
</evidence>
<evidence type="ECO:0000256" key="9">
    <source>
        <dbReference type="ARBA" id="ARBA00022737"/>
    </source>
</evidence>
<dbReference type="GO" id="GO:0005516">
    <property type="term" value="F:calmodulin binding"/>
    <property type="evidence" value="ECO:0007669"/>
    <property type="project" value="UniProtKB-KW"/>
</dbReference>
<evidence type="ECO:0000256" key="11">
    <source>
        <dbReference type="ARBA" id="ARBA00022990"/>
    </source>
</evidence>
<evidence type="ECO:0000256" key="10">
    <source>
        <dbReference type="ARBA" id="ARBA00022860"/>
    </source>
</evidence>
<evidence type="ECO:0000259" key="21">
    <source>
        <dbReference type="PROSITE" id="PS50003"/>
    </source>
</evidence>
<dbReference type="InterPro" id="IPR001589">
    <property type="entry name" value="Actinin_actin-bd_CS"/>
</dbReference>
<dbReference type="FunFam" id="1.20.58.60:FF:000033">
    <property type="entry name" value="Spectrin beta chain"/>
    <property type="match status" value="1"/>
</dbReference>
<feature type="domain" description="Calponin-homology (CH)" evidence="22">
    <location>
        <begin position="53"/>
        <end position="157"/>
    </location>
</feature>
<dbReference type="SUPFAM" id="SSF47576">
    <property type="entry name" value="Calponin-homology domain, CH-domain"/>
    <property type="match status" value="1"/>
</dbReference>
<evidence type="ECO:0000256" key="7">
    <source>
        <dbReference type="ARBA" id="ARBA00022475"/>
    </source>
</evidence>
<dbReference type="SMART" id="SM00150">
    <property type="entry name" value="SPEC"/>
    <property type="match status" value="16"/>
</dbReference>